<keyword evidence="1" id="KW-1133">Transmembrane helix</keyword>
<feature type="transmembrane region" description="Helical" evidence="1">
    <location>
        <begin position="253"/>
        <end position="272"/>
    </location>
</feature>
<feature type="transmembrane region" description="Helical" evidence="1">
    <location>
        <begin position="469"/>
        <end position="487"/>
    </location>
</feature>
<evidence type="ECO:0008006" key="4">
    <source>
        <dbReference type="Google" id="ProtNLM"/>
    </source>
</evidence>
<feature type="transmembrane region" description="Helical" evidence="1">
    <location>
        <begin position="493"/>
        <end position="509"/>
    </location>
</feature>
<feature type="transmembrane region" description="Helical" evidence="1">
    <location>
        <begin position="75"/>
        <end position="97"/>
    </location>
</feature>
<evidence type="ECO:0000256" key="1">
    <source>
        <dbReference type="SAM" id="Phobius"/>
    </source>
</evidence>
<protein>
    <recommendedName>
        <fullName evidence="4">ABC-2 type transport system permease protein</fullName>
    </recommendedName>
</protein>
<dbReference type="EMBL" id="JACOGG010000002">
    <property type="protein sequence ID" value="MBC3934274.1"/>
    <property type="molecule type" value="Genomic_DNA"/>
</dbReference>
<feature type="transmembrane region" description="Helical" evidence="1">
    <location>
        <begin position="46"/>
        <end position="63"/>
    </location>
</feature>
<feature type="transmembrane region" description="Helical" evidence="1">
    <location>
        <begin position="354"/>
        <end position="378"/>
    </location>
</feature>
<feature type="transmembrane region" description="Helical" evidence="1">
    <location>
        <begin position="329"/>
        <end position="348"/>
    </location>
</feature>
<gene>
    <name evidence="2" type="ORF">H8K47_02760</name>
</gene>
<accession>A0A923HY26</accession>
<proteinExistence type="predicted"/>
<feature type="transmembrane region" description="Helical" evidence="1">
    <location>
        <begin position="427"/>
        <end position="448"/>
    </location>
</feature>
<keyword evidence="3" id="KW-1185">Reference proteome</keyword>
<feature type="transmembrane region" description="Helical" evidence="1">
    <location>
        <begin position="399"/>
        <end position="421"/>
    </location>
</feature>
<feature type="transmembrane region" description="Helical" evidence="1">
    <location>
        <begin position="195"/>
        <end position="214"/>
    </location>
</feature>
<feature type="transmembrane region" description="Helical" evidence="1">
    <location>
        <begin position="159"/>
        <end position="183"/>
    </location>
</feature>
<evidence type="ECO:0000313" key="2">
    <source>
        <dbReference type="EMBL" id="MBC3934274.1"/>
    </source>
</evidence>
<sequence>MSARWQSQPGSSLWLFRHEWRMFFFDMGDDKSGTKPKRGMPLSGKLLSLLVLAVVHAFAWVVLRGLPALHDQPDPMLVMATGVALAVLFSMMLSMALNRSVKALFERGDLDLLLSSPMPAQSIFTVRLAGIVLGVAFLFLLFLSPFAHVGLFIGQWRWLGIYPSILALAVLASCLAMVLTLSLVKWLGARRTKTVAHLLGALSGAVVFLGFQLFNQFPDESKQRVIAYCKPWIQEGGLFDQHSLVWLPARALFGAWLPALIISAVALALFWLTSRYTCRFFIHGVQQSVTAPARVRPMSAVSAGLHFRQGLYRNVMHKEWRLLLRDPQLLSQIALQLLYLLPAVFLLLKNGILLPGMAATMTFLTCSLTGSLIWVIVAAEDAPDLLRSAPVTARHVQTAKLLAACLPVALLVLPLIVWLSLRQWQAGLITLLGCGAGMLSVACIHLWLSRPGNRNQLNRRGQTQLSVGIIETLSCFSWGGMVLGFLAAGSWGWIGVLTGIVALGVAWLLKIERS</sequence>
<comment type="caution">
    <text evidence="2">The sequence shown here is derived from an EMBL/GenBank/DDBJ whole genome shotgun (WGS) entry which is preliminary data.</text>
</comment>
<dbReference type="Proteomes" id="UP000612361">
    <property type="component" value="Unassembled WGS sequence"/>
</dbReference>
<dbReference type="AlphaFoldDB" id="A0A923HY26"/>
<keyword evidence="1" id="KW-0812">Transmembrane</keyword>
<name>A0A923HY26_9BURK</name>
<evidence type="ECO:0000313" key="3">
    <source>
        <dbReference type="Proteomes" id="UP000612361"/>
    </source>
</evidence>
<organism evidence="2 3">
    <name type="scientific">Undibacterium rugosum</name>
    <dbReference type="NCBI Taxonomy" id="2762291"/>
    <lineage>
        <taxon>Bacteria</taxon>
        <taxon>Pseudomonadati</taxon>
        <taxon>Pseudomonadota</taxon>
        <taxon>Betaproteobacteria</taxon>
        <taxon>Burkholderiales</taxon>
        <taxon>Oxalobacteraceae</taxon>
        <taxon>Undibacterium</taxon>
    </lineage>
</organism>
<feature type="transmembrane region" description="Helical" evidence="1">
    <location>
        <begin position="128"/>
        <end position="153"/>
    </location>
</feature>
<dbReference type="RefSeq" id="WP_186879896.1">
    <property type="nucleotide sequence ID" value="NZ_JACOGG010000002.1"/>
</dbReference>
<reference evidence="2" key="1">
    <citation type="submission" date="2020-08" db="EMBL/GenBank/DDBJ databases">
        <title>Novel species isolated from subtropical streams in China.</title>
        <authorList>
            <person name="Lu H."/>
        </authorList>
    </citation>
    <scope>NUCLEOTIDE SEQUENCE</scope>
    <source>
        <strain evidence="2">CY7W</strain>
    </source>
</reference>
<keyword evidence="1" id="KW-0472">Membrane</keyword>